<dbReference type="Proteomes" id="UP000179233">
    <property type="component" value="Unassembled WGS sequence"/>
</dbReference>
<keyword evidence="1" id="KW-1133">Transmembrane helix</keyword>
<feature type="transmembrane region" description="Helical" evidence="1">
    <location>
        <begin position="101"/>
        <end position="121"/>
    </location>
</feature>
<accession>A0A1G1VTA3</accession>
<feature type="transmembrane region" description="Helical" evidence="1">
    <location>
        <begin position="494"/>
        <end position="512"/>
    </location>
</feature>
<evidence type="ECO:0000313" key="2">
    <source>
        <dbReference type="EMBL" id="OGY18554.1"/>
    </source>
</evidence>
<dbReference type="AlphaFoldDB" id="A0A1G1VTA3"/>
<feature type="transmembrane region" description="Helical" evidence="1">
    <location>
        <begin position="192"/>
        <end position="213"/>
    </location>
</feature>
<feature type="transmembrane region" description="Helical" evidence="1">
    <location>
        <begin position="225"/>
        <end position="243"/>
    </location>
</feature>
<reference evidence="2 3" key="1">
    <citation type="journal article" date="2016" name="Nat. Commun.">
        <title>Thousands of microbial genomes shed light on interconnected biogeochemical processes in an aquifer system.</title>
        <authorList>
            <person name="Anantharaman K."/>
            <person name="Brown C.T."/>
            <person name="Hug L.A."/>
            <person name="Sharon I."/>
            <person name="Castelle C.J."/>
            <person name="Probst A.J."/>
            <person name="Thomas B.C."/>
            <person name="Singh A."/>
            <person name="Wilkins M.J."/>
            <person name="Karaoz U."/>
            <person name="Brodie E.L."/>
            <person name="Williams K.H."/>
            <person name="Hubbard S.S."/>
            <person name="Banfield J.F."/>
        </authorList>
    </citation>
    <scope>NUCLEOTIDE SEQUENCE [LARGE SCALE GENOMIC DNA]</scope>
</reference>
<gene>
    <name evidence="2" type="ORF">A2786_03585</name>
</gene>
<keyword evidence="1" id="KW-0472">Membrane</keyword>
<sequence>MLGENLILTLTNALLAGLFAVMIWLLPGMRLLPKTINLRVTERIFLGTTFGFVCYVLLIFLIRFLGLPFWVAELPFFMLGFVEGGRWLKEWKPRTRSLAKAQVAFLILAIVGIVIQGQVLFRSGVWTAQGLQFGQLSLHDSTWHIFLIDELKQNFPPRHPGFAPVLVKNYHFLLDLTLASMARYLPLSTFELYYRLTPAAVSAFLSLSVFVVARRLSRSEWLANAAVILTLFAGNASWALQFFRGPEFHPSANTFMLDPIVDLMQNPHAVVVFPLMLAGLLGLMILEKKRNMVILMLTAITFGVIIGFKAWGGIIMLLALPIAALWMSLKNKRHDLWGVWFLAGFVSAVIFIPVYDAKTAAGLVWVPGWLLKRMVEDPDRYNVPRYFLLEQHYQATHNVLRLAIVNFKQMLIFLFGNLWVKTLGLVYVIVIVKRPSLAGIFMLTVTTASLSLPLLFNQGRMSYDIIQFGPYSLVMLSIFTVLILKQILQATNGKLAIALSIILLVLSVPSNATSIVDRFNDQPFLVPRLTLEAFDYLKKETPPESIILLYPSKINLSSALVAALSERPTYFSANTFSRITGEDYEGREAELRSFFRNSDPGLRNRIVDTNSIDYLLLTQEENRAFNPNGLTLTKVFENESIIISKINE</sequence>
<comment type="caution">
    <text evidence="2">The sequence shown here is derived from an EMBL/GenBank/DDBJ whole genome shotgun (WGS) entry which is preliminary data.</text>
</comment>
<name>A0A1G1VTA3_9BACT</name>
<evidence type="ECO:0008006" key="4">
    <source>
        <dbReference type="Google" id="ProtNLM"/>
    </source>
</evidence>
<keyword evidence="1" id="KW-0812">Transmembrane</keyword>
<feature type="transmembrane region" description="Helical" evidence="1">
    <location>
        <begin position="263"/>
        <end position="286"/>
    </location>
</feature>
<feature type="transmembrane region" description="Helical" evidence="1">
    <location>
        <begin position="6"/>
        <end position="32"/>
    </location>
</feature>
<feature type="transmembrane region" description="Helical" evidence="1">
    <location>
        <begin position="437"/>
        <end position="456"/>
    </location>
</feature>
<evidence type="ECO:0000313" key="3">
    <source>
        <dbReference type="Proteomes" id="UP000179233"/>
    </source>
</evidence>
<feature type="transmembrane region" description="Helical" evidence="1">
    <location>
        <begin position="293"/>
        <end position="324"/>
    </location>
</feature>
<proteinExistence type="predicted"/>
<feature type="transmembrane region" description="Helical" evidence="1">
    <location>
        <begin position="70"/>
        <end position="89"/>
    </location>
</feature>
<feature type="transmembrane region" description="Helical" evidence="1">
    <location>
        <begin position="411"/>
        <end position="431"/>
    </location>
</feature>
<protein>
    <recommendedName>
        <fullName evidence="4">Glycosyltransferase RgtA/B/C/D-like domain-containing protein</fullName>
    </recommendedName>
</protein>
<evidence type="ECO:0000256" key="1">
    <source>
        <dbReference type="SAM" id="Phobius"/>
    </source>
</evidence>
<feature type="transmembrane region" description="Helical" evidence="1">
    <location>
        <begin position="336"/>
        <end position="355"/>
    </location>
</feature>
<organism evidence="2 3">
    <name type="scientific">Candidatus Chisholmbacteria bacterium RIFCSPHIGHO2_01_FULL_52_32</name>
    <dbReference type="NCBI Taxonomy" id="1797591"/>
    <lineage>
        <taxon>Bacteria</taxon>
        <taxon>Candidatus Chisholmiibacteriota</taxon>
    </lineage>
</organism>
<feature type="transmembrane region" description="Helical" evidence="1">
    <location>
        <begin position="468"/>
        <end position="488"/>
    </location>
</feature>
<dbReference type="EMBL" id="MHCJ01000003">
    <property type="protein sequence ID" value="OGY18554.1"/>
    <property type="molecule type" value="Genomic_DNA"/>
</dbReference>
<feature type="transmembrane region" description="Helical" evidence="1">
    <location>
        <begin position="44"/>
        <end position="64"/>
    </location>
</feature>